<dbReference type="Proteomes" id="UP000249061">
    <property type="component" value="Unassembled WGS sequence"/>
</dbReference>
<gene>
    <name evidence="1" type="ORF">DI536_34800</name>
</gene>
<proteinExistence type="predicted"/>
<reference evidence="1 2" key="1">
    <citation type="submission" date="2017-08" db="EMBL/GenBank/DDBJ databases">
        <title>Infants hospitalized years apart are colonized by the same room-sourced microbial strains.</title>
        <authorList>
            <person name="Brooks B."/>
            <person name="Olm M.R."/>
            <person name="Firek B.A."/>
            <person name="Baker R."/>
            <person name="Thomas B.C."/>
            <person name="Morowitz M.J."/>
            <person name="Banfield J.F."/>
        </authorList>
    </citation>
    <scope>NUCLEOTIDE SEQUENCE [LARGE SCALE GENOMIC DNA]</scope>
    <source>
        <strain evidence="1">S2_003_000_R2_14</strain>
    </source>
</reference>
<evidence type="ECO:0000313" key="1">
    <source>
        <dbReference type="EMBL" id="PZR04174.1"/>
    </source>
</evidence>
<dbReference type="EMBL" id="QFQP01000063">
    <property type="protein sequence ID" value="PZR04174.1"/>
    <property type="molecule type" value="Genomic_DNA"/>
</dbReference>
<comment type="caution">
    <text evidence="1">The sequence shown here is derived from an EMBL/GenBank/DDBJ whole genome shotgun (WGS) entry which is preliminary data.</text>
</comment>
<dbReference type="AlphaFoldDB" id="A0A2W5ULP3"/>
<accession>A0A2W5ULP3</accession>
<sequence length="231" mass="25423">MLTALLTLTLTQLPTANDFLDNSESGDAFQSVQLRSHGVYEGTSIDKAKGNTVTTGKWSIKDDTLEVKVSGCKGPLCKEQKKDWTAKVSVVAPRAMLLDSTAPRPLLQSGAYYCHYLGCEPRIGTEILSKSANLKSLHAVEDHLIGKNRGRDATVVYIGQRPDSDTAKSRVELCGRDLEKAKKGLELLKADLADAPWFGEYTVVEAPAKDCLWDVRLFVRDDVQPPMKSKR</sequence>
<organism evidence="1 2">
    <name type="scientific">Archangium gephyra</name>
    <dbReference type="NCBI Taxonomy" id="48"/>
    <lineage>
        <taxon>Bacteria</taxon>
        <taxon>Pseudomonadati</taxon>
        <taxon>Myxococcota</taxon>
        <taxon>Myxococcia</taxon>
        <taxon>Myxococcales</taxon>
        <taxon>Cystobacterineae</taxon>
        <taxon>Archangiaceae</taxon>
        <taxon>Archangium</taxon>
    </lineage>
</organism>
<protein>
    <submittedName>
        <fullName evidence="1">Uncharacterized protein</fullName>
    </submittedName>
</protein>
<name>A0A2W5ULP3_9BACT</name>
<evidence type="ECO:0000313" key="2">
    <source>
        <dbReference type="Proteomes" id="UP000249061"/>
    </source>
</evidence>